<reference evidence="1" key="1">
    <citation type="submission" date="2019-08" db="EMBL/GenBank/DDBJ databases">
        <title>Genome sequence of Clostridiales bacterium MT110.</title>
        <authorList>
            <person name="Cao J."/>
        </authorList>
    </citation>
    <scope>NUCLEOTIDE SEQUENCE</scope>
    <source>
        <strain evidence="1">MT110</strain>
    </source>
</reference>
<dbReference type="EMBL" id="CP042469">
    <property type="protein sequence ID" value="QOX65121.1"/>
    <property type="molecule type" value="Genomic_DNA"/>
</dbReference>
<gene>
    <name evidence="1" type="ORF">FRZ06_18105</name>
</gene>
<dbReference type="Proteomes" id="UP000594014">
    <property type="component" value="Chromosome"/>
</dbReference>
<name>A0ACD1AF87_9FIRM</name>
<proteinExistence type="predicted"/>
<keyword evidence="2" id="KW-1185">Reference proteome</keyword>
<evidence type="ECO:0000313" key="1">
    <source>
        <dbReference type="EMBL" id="QOX65121.1"/>
    </source>
</evidence>
<organism evidence="1 2">
    <name type="scientific">Anoxybacterium hadale</name>
    <dbReference type="NCBI Taxonomy" id="3408580"/>
    <lineage>
        <taxon>Bacteria</taxon>
        <taxon>Bacillati</taxon>
        <taxon>Bacillota</taxon>
        <taxon>Clostridia</taxon>
        <taxon>Peptostreptococcales</taxon>
        <taxon>Anaerovoracaceae</taxon>
        <taxon>Anoxybacterium</taxon>
    </lineage>
</organism>
<evidence type="ECO:0000313" key="2">
    <source>
        <dbReference type="Proteomes" id="UP000594014"/>
    </source>
</evidence>
<protein>
    <submittedName>
        <fullName evidence="1">Esterase family protein</fullName>
    </submittedName>
</protein>
<sequence length="408" mass="45962">MILTRKKAAMISVICAVLVIAIICLLTKPSQSNLLFQLGEEVSPVAIDAGEFVPVDSNKILTEQNARLIKVENFHAKQLNNDRSLHIYLPPGYYTDTVKRFPVLYVQDGKSVFDYSDWSKESLGMHVTADKLISEKKIQEIIIVGIDNIGEERINEYAHWDGIDMGKPVKGKGLLYENFVIHDVKPFIDQNFRTMKDREHTALMGASIGGLVTFNIGYRHPETFSKLAMMSPYFGWGDGKIYSELDRGVYQEKRPVKLWIDVGSTEEDFMGMAAAVISFLRKNGYQDYDELAVYEAPGGEHSERFWADRVEPILLYFFGDIGKPQSVALYMEQEVSISKMPYGNMNAVVTYDSGFKLTDIKGNYKVEKPELLLVGTYGRLRPLKEGKTSVTFLSSLGLEADGEITVVK</sequence>
<accession>A0ACD1AF87</accession>